<evidence type="ECO:0000313" key="1">
    <source>
        <dbReference type="EMBL" id="EJK67971.1"/>
    </source>
</evidence>
<comment type="caution">
    <text evidence="1">The sequence shown here is derived from an EMBL/GenBank/DDBJ whole genome shotgun (WGS) entry which is preliminary data.</text>
</comment>
<dbReference type="EMBL" id="AGNL01012281">
    <property type="protein sequence ID" value="EJK67971.1"/>
    <property type="molecule type" value="Genomic_DNA"/>
</dbReference>
<evidence type="ECO:0000313" key="2">
    <source>
        <dbReference type="Proteomes" id="UP000266841"/>
    </source>
</evidence>
<dbReference type="Proteomes" id="UP000266841">
    <property type="component" value="Unassembled WGS sequence"/>
</dbReference>
<accession>K0T3K3</accession>
<reference evidence="1 2" key="1">
    <citation type="journal article" date="2012" name="Genome Biol.">
        <title>Genome and low-iron response of an oceanic diatom adapted to chronic iron limitation.</title>
        <authorList>
            <person name="Lommer M."/>
            <person name="Specht M."/>
            <person name="Roy A.S."/>
            <person name="Kraemer L."/>
            <person name="Andreson R."/>
            <person name="Gutowska M.A."/>
            <person name="Wolf J."/>
            <person name="Bergner S.V."/>
            <person name="Schilhabel M.B."/>
            <person name="Klostermeier U.C."/>
            <person name="Beiko R.G."/>
            <person name="Rosenstiel P."/>
            <person name="Hippler M."/>
            <person name="Laroche J."/>
        </authorList>
    </citation>
    <scope>NUCLEOTIDE SEQUENCE [LARGE SCALE GENOMIC DNA]</scope>
    <source>
        <strain evidence="1 2">CCMP1005</strain>
    </source>
</reference>
<dbReference type="AlphaFoldDB" id="K0T3K3"/>
<sequence>MERDWWLQYEFENGELEEDWSLLEREHVEEEEKEQYIPDNEEEAFDELVNYCSNQDELKIASEKTA</sequence>
<protein>
    <submittedName>
        <fullName evidence="1">Uncharacterized protein</fullName>
    </submittedName>
</protein>
<organism evidence="1 2">
    <name type="scientific">Thalassiosira oceanica</name>
    <name type="common">Marine diatom</name>
    <dbReference type="NCBI Taxonomy" id="159749"/>
    <lineage>
        <taxon>Eukaryota</taxon>
        <taxon>Sar</taxon>
        <taxon>Stramenopiles</taxon>
        <taxon>Ochrophyta</taxon>
        <taxon>Bacillariophyta</taxon>
        <taxon>Coscinodiscophyceae</taxon>
        <taxon>Thalassiosirophycidae</taxon>
        <taxon>Thalassiosirales</taxon>
        <taxon>Thalassiosiraceae</taxon>
        <taxon>Thalassiosira</taxon>
    </lineage>
</organism>
<gene>
    <name evidence="1" type="ORF">THAOC_10909</name>
</gene>
<proteinExistence type="predicted"/>
<name>K0T3K3_THAOC</name>
<keyword evidence="2" id="KW-1185">Reference proteome</keyword>